<evidence type="ECO:0000256" key="4">
    <source>
        <dbReference type="ARBA" id="ARBA00022807"/>
    </source>
</evidence>
<evidence type="ECO:0000313" key="8">
    <source>
        <dbReference type="Proteomes" id="UP000178764"/>
    </source>
</evidence>
<dbReference type="InterPro" id="IPR023346">
    <property type="entry name" value="Lysozyme-like_dom_sf"/>
</dbReference>
<dbReference type="GO" id="GO:0008234">
    <property type="term" value="F:cysteine-type peptidase activity"/>
    <property type="evidence" value="ECO:0007669"/>
    <property type="project" value="UniProtKB-KW"/>
</dbReference>
<keyword evidence="4" id="KW-0788">Thiol protease</keyword>
<dbReference type="Gene3D" id="3.90.1720.10">
    <property type="entry name" value="endopeptidase domain like (from Nostoc punctiforme)"/>
    <property type="match status" value="1"/>
</dbReference>
<dbReference type="InterPro" id="IPR000064">
    <property type="entry name" value="NLP_P60_dom"/>
</dbReference>
<dbReference type="Proteomes" id="UP000178764">
    <property type="component" value="Unassembled WGS sequence"/>
</dbReference>
<dbReference type="CDD" id="cd13399">
    <property type="entry name" value="Slt35-like"/>
    <property type="match status" value="1"/>
</dbReference>
<dbReference type="GO" id="GO:0006508">
    <property type="term" value="P:proteolysis"/>
    <property type="evidence" value="ECO:0007669"/>
    <property type="project" value="UniProtKB-KW"/>
</dbReference>
<evidence type="ECO:0000256" key="2">
    <source>
        <dbReference type="ARBA" id="ARBA00022670"/>
    </source>
</evidence>
<keyword evidence="5" id="KW-1133">Transmembrane helix</keyword>
<dbReference type="InterPro" id="IPR038765">
    <property type="entry name" value="Papain-like_cys_pep_sf"/>
</dbReference>
<name>A0A1F5DNL6_9BACT</name>
<keyword evidence="2" id="KW-0645">Protease</keyword>
<dbReference type="Gene3D" id="1.10.530.10">
    <property type="match status" value="1"/>
</dbReference>
<dbReference type="EMBL" id="MEZT01000016">
    <property type="protein sequence ID" value="OGD56616.1"/>
    <property type="molecule type" value="Genomic_DNA"/>
</dbReference>
<dbReference type="PROSITE" id="PS51935">
    <property type="entry name" value="NLPC_P60"/>
    <property type="match status" value="1"/>
</dbReference>
<evidence type="ECO:0000259" key="6">
    <source>
        <dbReference type="PROSITE" id="PS51935"/>
    </source>
</evidence>
<comment type="similarity">
    <text evidence="1">Belongs to the peptidase C40 family.</text>
</comment>
<dbReference type="AlphaFoldDB" id="A0A1F5DNL6"/>
<feature type="domain" description="NlpC/P60" evidence="6">
    <location>
        <begin position="199"/>
        <end position="334"/>
    </location>
</feature>
<keyword evidence="5" id="KW-0812">Transmembrane</keyword>
<dbReference type="SUPFAM" id="SSF53955">
    <property type="entry name" value="Lysozyme-like"/>
    <property type="match status" value="1"/>
</dbReference>
<gene>
    <name evidence="7" type="ORF">A2V71_00265</name>
</gene>
<feature type="transmembrane region" description="Helical" evidence="5">
    <location>
        <begin position="7"/>
        <end position="30"/>
    </location>
</feature>
<accession>A0A1F5DNL6</accession>
<keyword evidence="3" id="KW-0378">Hydrolase</keyword>
<proteinExistence type="inferred from homology"/>
<evidence type="ECO:0000256" key="3">
    <source>
        <dbReference type="ARBA" id="ARBA00022801"/>
    </source>
</evidence>
<evidence type="ECO:0000256" key="5">
    <source>
        <dbReference type="SAM" id="Phobius"/>
    </source>
</evidence>
<organism evidence="7 8">
    <name type="scientific">Candidatus Berkelbacteria bacterium RBG_13_40_8</name>
    <dbReference type="NCBI Taxonomy" id="1797467"/>
    <lineage>
        <taxon>Bacteria</taxon>
        <taxon>Candidatus Berkelbacteria</taxon>
    </lineage>
</organism>
<dbReference type="Pfam" id="PF00877">
    <property type="entry name" value="NLPC_P60"/>
    <property type="match status" value="1"/>
</dbReference>
<dbReference type="SUPFAM" id="SSF54001">
    <property type="entry name" value="Cysteine proteinases"/>
    <property type="match status" value="1"/>
</dbReference>
<comment type="caution">
    <text evidence="7">The sequence shown here is derived from an EMBL/GenBank/DDBJ whole genome shotgun (WGS) entry which is preliminary data.</text>
</comment>
<keyword evidence="5" id="KW-0472">Membrane</keyword>
<evidence type="ECO:0000313" key="7">
    <source>
        <dbReference type="EMBL" id="OGD56616.1"/>
    </source>
</evidence>
<reference evidence="7 8" key="1">
    <citation type="journal article" date="2016" name="Nat. Commun.">
        <title>Thousands of microbial genomes shed light on interconnected biogeochemical processes in an aquifer system.</title>
        <authorList>
            <person name="Anantharaman K."/>
            <person name="Brown C.T."/>
            <person name="Hug L.A."/>
            <person name="Sharon I."/>
            <person name="Castelle C.J."/>
            <person name="Probst A.J."/>
            <person name="Thomas B.C."/>
            <person name="Singh A."/>
            <person name="Wilkins M.J."/>
            <person name="Karaoz U."/>
            <person name="Brodie E.L."/>
            <person name="Williams K.H."/>
            <person name="Hubbard S.S."/>
            <person name="Banfield J.F."/>
        </authorList>
    </citation>
    <scope>NUCLEOTIDE SEQUENCE [LARGE SCALE GENOMIC DNA]</scope>
</reference>
<evidence type="ECO:0000256" key="1">
    <source>
        <dbReference type="ARBA" id="ARBA00007074"/>
    </source>
</evidence>
<sequence>MDDLKKLLMRIGCVVIVLLFFGVTAVFAGFNRGDPSQFKYGGTNVSLCSSVPEPYKTIFSAAGNKFQVQPAFIAAIFYAGEHANSWPDADGPWKTSPAGAKGPFQFMDPTWGSHKQDGNGDGVMDVQNLWDAAFGAAHLLANIGAGGNTSDVNNLQDAASKYNSGRPWSVGQGIPETAAYVPRVIAAYESFNCAGVAQSECAMKVVSLAMNAVGTSNATYLPKDPAHACAAFTTTILTQAGAISSPNNSAQGFWDKGGGQTVIPQGGQLNNSVLKPGDAVFFTGTYDNGAYFTHVGVYIGNDRVINTSSVKGVVDNDSLTGYGHFGGAKRYCAT</sequence>
<protein>
    <recommendedName>
        <fullName evidence="6">NlpC/P60 domain-containing protein</fullName>
    </recommendedName>
</protein>